<feature type="transmembrane region" description="Helical" evidence="15">
    <location>
        <begin position="20"/>
        <end position="44"/>
    </location>
</feature>
<evidence type="ECO:0000256" key="10">
    <source>
        <dbReference type="ARBA" id="ARBA00022989"/>
    </source>
</evidence>
<reference evidence="17 18" key="1">
    <citation type="submission" date="2019-07" db="EMBL/GenBank/DDBJ databases">
        <authorList>
            <person name="Jastrzebski P J."/>
            <person name="Paukszto L."/>
            <person name="Jastrzebski P J."/>
        </authorList>
    </citation>
    <scope>NUCLEOTIDE SEQUENCE [LARGE SCALE GENOMIC DNA]</scope>
    <source>
        <strain evidence="17 18">WMS-il1</strain>
    </source>
</reference>
<keyword evidence="12 15" id="KW-0472">Membrane</keyword>
<dbReference type="GO" id="GO:0046872">
    <property type="term" value="F:metal ion binding"/>
    <property type="evidence" value="ECO:0007669"/>
    <property type="project" value="UniProtKB-KW"/>
</dbReference>
<evidence type="ECO:0000313" key="17">
    <source>
        <dbReference type="EMBL" id="VUZ43523.1"/>
    </source>
</evidence>
<evidence type="ECO:0000313" key="18">
    <source>
        <dbReference type="Proteomes" id="UP000321570"/>
    </source>
</evidence>
<dbReference type="PANTHER" id="PTHR45792:SF8">
    <property type="entry name" value="DIACYLGLYCEROL LIPASE-ALPHA"/>
    <property type="match status" value="1"/>
</dbReference>
<dbReference type="GO" id="GO:0019369">
    <property type="term" value="P:arachidonate metabolic process"/>
    <property type="evidence" value="ECO:0007669"/>
    <property type="project" value="TreeGrafter"/>
</dbReference>
<keyword evidence="6" id="KW-0479">Metal-binding</keyword>
<keyword evidence="3" id="KW-1003">Cell membrane</keyword>
<evidence type="ECO:0000256" key="8">
    <source>
        <dbReference type="ARBA" id="ARBA00022837"/>
    </source>
</evidence>
<evidence type="ECO:0000256" key="5">
    <source>
        <dbReference type="ARBA" id="ARBA00022692"/>
    </source>
</evidence>
<evidence type="ECO:0000256" key="7">
    <source>
        <dbReference type="ARBA" id="ARBA00022801"/>
    </source>
</evidence>
<evidence type="ECO:0000256" key="14">
    <source>
        <dbReference type="ARBA" id="ARBA00026104"/>
    </source>
</evidence>
<dbReference type="EMBL" id="CABIJS010000111">
    <property type="protein sequence ID" value="VUZ43523.1"/>
    <property type="molecule type" value="Genomic_DNA"/>
</dbReference>
<name>A0A564YAC7_HYMDI</name>
<feature type="transmembrane region" description="Helical" evidence="15">
    <location>
        <begin position="56"/>
        <end position="78"/>
    </location>
</feature>
<keyword evidence="5 15" id="KW-0812">Transmembrane</keyword>
<evidence type="ECO:0000256" key="12">
    <source>
        <dbReference type="ARBA" id="ARBA00023136"/>
    </source>
</evidence>
<dbReference type="CDD" id="cd00519">
    <property type="entry name" value="Lipase_3"/>
    <property type="match status" value="1"/>
</dbReference>
<keyword evidence="18" id="KW-1185">Reference proteome</keyword>
<dbReference type="AlphaFoldDB" id="A0A564YAC7"/>
<evidence type="ECO:0000256" key="3">
    <source>
        <dbReference type="ARBA" id="ARBA00022475"/>
    </source>
</evidence>
<evidence type="ECO:0000256" key="6">
    <source>
        <dbReference type="ARBA" id="ARBA00022723"/>
    </source>
</evidence>
<keyword evidence="11" id="KW-0443">Lipid metabolism</keyword>
<accession>A0A564YAC7</accession>
<evidence type="ECO:0000256" key="11">
    <source>
        <dbReference type="ARBA" id="ARBA00023098"/>
    </source>
</evidence>
<keyword evidence="7" id="KW-0378">Hydrolase</keyword>
<organism evidence="17 18">
    <name type="scientific">Hymenolepis diminuta</name>
    <name type="common">Rat tapeworm</name>
    <dbReference type="NCBI Taxonomy" id="6216"/>
    <lineage>
        <taxon>Eukaryota</taxon>
        <taxon>Metazoa</taxon>
        <taxon>Spiralia</taxon>
        <taxon>Lophotrochozoa</taxon>
        <taxon>Platyhelminthes</taxon>
        <taxon>Cestoda</taxon>
        <taxon>Eucestoda</taxon>
        <taxon>Cyclophyllidea</taxon>
        <taxon>Hymenolepididae</taxon>
        <taxon>Hymenolepis</taxon>
    </lineage>
</organism>
<evidence type="ECO:0000256" key="1">
    <source>
        <dbReference type="ARBA" id="ARBA00001913"/>
    </source>
</evidence>
<dbReference type="Proteomes" id="UP000321570">
    <property type="component" value="Unassembled WGS sequence"/>
</dbReference>
<keyword evidence="4" id="KW-0597">Phosphoprotein</keyword>
<protein>
    <recommendedName>
        <fullName evidence="14">sn-1-specific diacylglycerol lipase</fullName>
        <ecNumber evidence="14">3.1.1.116</ecNumber>
    </recommendedName>
</protein>
<dbReference type="EC" id="3.1.1.116" evidence="14"/>
<dbReference type="SUPFAM" id="SSF53474">
    <property type="entry name" value="alpha/beta-Hydrolases"/>
    <property type="match status" value="1"/>
</dbReference>
<sequence>MPAIILFGRGWHFSSDDFVLSSSFVVCLRLIELILAVLPACLYWKYDPYLPDIVLTILYGAAVLNSLQIFLRCVIAYLSSRGGIAEIEKRQHVPTLLYFDLFFNVCELIVYSSLLYVEAFHTNCLSRACVFIRTACIYGIFLVVCNLLLFLTTYDSTGRVWRHHPNIWCMEESANSHRLNKIQAHRLVARLWHRRIRCLACVGNSCGQLDLDTKISNTNAMAMVSELVGIYFMTNLVATDLLAGLMLLRWQTRQWVDCGNRVPLERILQDSYPYDPVTDSPHANPPSPVVQQDIENPFDRLAYDWLSIRRLWIYSKHVTAVYGSLLYLISKRLSPTAISKLCKYLQCPENSACCCCGNRQHEDDSETRPFFHQSNKIEMGCCLCQRDTCNLAVYQEITDRPLESLVYYSSSNNVYKSPFFVAFDDESESIIVSIRGTLSVEDAIVDMLIEGNHLAPDEMPPDVPVEDHADFFIHMGMLSSARNIRDMILRGQLIEKARVHRPNYPLVVCGHSLGAGVASVLALLLRKFYPEVKAYAYSPPLGLMSSKMARYCKPFVVSIIFGYDIVPRLSVPTLNDLKWRLLSALQDCTVPKYKILSNAARILSLNCILSARRSATSIGLDSSLFNSSTQYNLLHPRVYNPRSAPTTTFTTETNTLMDEDRRNIDEVTVDAQQNASSPNASRPVRYLAEHRSLFCWLRSKDDVLLRTNSPGTSYVPFVTLLKGHDNSTACYVDSNDTSEATGVHQDLVSMNTSVRFAGLTLHIVEVEDNGLNTSASTVSGSWSQYRGKCPPVAIWTNSRQFQSILVHPRMLLDHFPDVVSSALYRIYSAYSQRGSPVYVFGSNGNALDAKGLIRHIKRTSQ</sequence>
<feature type="transmembrane region" description="Helical" evidence="15">
    <location>
        <begin position="129"/>
        <end position="151"/>
    </location>
</feature>
<comment type="subcellular location">
    <subcellularLocation>
        <location evidence="2">Cell membrane</location>
        <topology evidence="2">Multi-pass membrane protein</topology>
    </subcellularLocation>
</comment>
<keyword evidence="8" id="KW-0106">Calcium</keyword>
<dbReference type="GO" id="GO:0046340">
    <property type="term" value="P:diacylglycerol catabolic process"/>
    <property type="evidence" value="ECO:0007669"/>
    <property type="project" value="TreeGrafter"/>
</dbReference>
<comment type="catalytic activity">
    <reaction evidence="13">
        <text>a 1,2-diacyl-sn-glycerol + H2O = a 2-acylglycerol + a fatty acid + H(+)</text>
        <dbReference type="Rhea" id="RHEA:33275"/>
        <dbReference type="ChEBI" id="CHEBI:15377"/>
        <dbReference type="ChEBI" id="CHEBI:15378"/>
        <dbReference type="ChEBI" id="CHEBI:17389"/>
        <dbReference type="ChEBI" id="CHEBI:17815"/>
        <dbReference type="ChEBI" id="CHEBI:28868"/>
        <dbReference type="EC" id="3.1.1.116"/>
    </reaction>
    <physiologicalReaction direction="left-to-right" evidence="13">
        <dbReference type="Rhea" id="RHEA:33276"/>
    </physiologicalReaction>
</comment>
<dbReference type="Gene3D" id="3.40.50.1820">
    <property type="entry name" value="alpha/beta hydrolase"/>
    <property type="match status" value="1"/>
</dbReference>
<dbReference type="Pfam" id="PF01764">
    <property type="entry name" value="Lipase_3"/>
    <property type="match status" value="1"/>
</dbReference>
<dbReference type="InterPro" id="IPR029058">
    <property type="entry name" value="AB_hydrolase_fold"/>
</dbReference>
<dbReference type="InterPro" id="IPR002921">
    <property type="entry name" value="Fungal_lipase-type"/>
</dbReference>
<evidence type="ECO:0000256" key="9">
    <source>
        <dbReference type="ARBA" id="ARBA00022963"/>
    </source>
</evidence>
<evidence type="ECO:0000256" key="2">
    <source>
        <dbReference type="ARBA" id="ARBA00004651"/>
    </source>
</evidence>
<feature type="transmembrane region" description="Helical" evidence="15">
    <location>
        <begin position="98"/>
        <end position="117"/>
    </location>
</feature>
<keyword evidence="10 15" id="KW-1133">Transmembrane helix</keyword>
<dbReference type="GO" id="GO:0005886">
    <property type="term" value="C:plasma membrane"/>
    <property type="evidence" value="ECO:0007669"/>
    <property type="project" value="UniProtKB-SubCell"/>
</dbReference>
<dbReference type="GO" id="GO:0016298">
    <property type="term" value="F:lipase activity"/>
    <property type="evidence" value="ECO:0007669"/>
    <property type="project" value="TreeGrafter"/>
</dbReference>
<feature type="domain" description="Fungal lipase-type" evidence="16">
    <location>
        <begin position="431"/>
        <end position="571"/>
    </location>
</feature>
<feature type="transmembrane region" description="Helical" evidence="15">
    <location>
        <begin position="228"/>
        <end position="248"/>
    </location>
</feature>
<gene>
    <name evidence="17" type="ORF">WMSIL1_LOCUS3845</name>
</gene>
<proteinExistence type="predicted"/>
<evidence type="ECO:0000256" key="13">
    <source>
        <dbReference type="ARBA" id="ARBA00024531"/>
    </source>
</evidence>
<dbReference type="InterPro" id="IPR052214">
    <property type="entry name" value="DAG_Lipase-Related"/>
</dbReference>
<evidence type="ECO:0000256" key="15">
    <source>
        <dbReference type="SAM" id="Phobius"/>
    </source>
</evidence>
<keyword evidence="9" id="KW-0442">Lipid degradation</keyword>
<evidence type="ECO:0000256" key="4">
    <source>
        <dbReference type="ARBA" id="ARBA00022553"/>
    </source>
</evidence>
<comment type="cofactor">
    <cofactor evidence="1">
        <name>Ca(2+)</name>
        <dbReference type="ChEBI" id="CHEBI:29108"/>
    </cofactor>
</comment>
<evidence type="ECO:0000259" key="16">
    <source>
        <dbReference type="Pfam" id="PF01764"/>
    </source>
</evidence>
<dbReference type="PANTHER" id="PTHR45792">
    <property type="entry name" value="DIACYLGLYCEROL LIPASE HOMOLOG-RELATED"/>
    <property type="match status" value="1"/>
</dbReference>